<dbReference type="PANTHER" id="PTHR40463">
    <property type="entry name" value="PH-RESPONSE REGULATOR PROTEIN PALC"/>
    <property type="match status" value="1"/>
</dbReference>
<keyword evidence="5" id="KW-1185">Reference proteome</keyword>
<sequence length="470" mass="51569">MYLHELSTTGALSFVDFCVDHTLDKQYTIHIPEATQTRANLRGALKQSKRTEHDEKDFLRLVKVVEDYIPQLCGIIGCLAHDEIGLKSEPSFSWRTTLSANVFNTSPRLSLPGCHTDLAFTLLTYGFALSNLARAIVSGLGQYEHDRIISELERKTKDDQLNIAVTFLCRASGIFTYIADTLLPEWENNRGGSPALTSRPPDLSREVNIALAKMALADAQSLAIRKLLSKAAYDNNVAPGPPLPRSHPSPALIAKLHLECASIYTSALALVRTAGERKRRRTSSSPERNVEVSADLRRYLSDEVTFHGALSRKWLGVDAGENGKSEKGGEAVGFLAWAKKDLEEIKDGWRGISTVTGDREMRETIKRKVLDELASVGVFFKYYKKLNDSLHFQPVPSQTELQSRIPAGIMAISAKSFVPPLPAFGPGSVAHIRKRAEELEFLTEPDGEGIAPASANLAVAGTYAGAGSYF</sequence>
<dbReference type="Gene3D" id="1.25.40.280">
    <property type="entry name" value="alix/aip1 like domains"/>
    <property type="match status" value="1"/>
</dbReference>
<evidence type="ECO:0000256" key="1">
    <source>
        <dbReference type="ARBA" id="ARBA00010997"/>
    </source>
</evidence>
<dbReference type="PANTHER" id="PTHR40463:SF1">
    <property type="entry name" value="PH-RESPONSE REGULATOR PROTEIN PALC"/>
    <property type="match status" value="1"/>
</dbReference>
<evidence type="ECO:0000259" key="3">
    <source>
        <dbReference type="PROSITE" id="PS51180"/>
    </source>
</evidence>
<evidence type="ECO:0000256" key="2">
    <source>
        <dbReference type="ARBA" id="ARBA00022193"/>
    </source>
</evidence>
<dbReference type="CDD" id="cd09245">
    <property type="entry name" value="BRO1_UmRIM23-like"/>
    <property type="match status" value="1"/>
</dbReference>
<dbReference type="OrthoDB" id="10266451at2759"/>
<organism evidence="4 5">
    <name type="scientific">Collybia nuda</name>
    <dbReference type="NCBI Taxonomy" id="64659"/>
    <lineage>
        <taxon>Eukaryota</taxon>
        <taxon>Fungi</taxon>
        <taxon>Dikarya</taxon>
        <taxon>Basidiomycota</taxon>
        <taxon>Agaricomycotina</taxon>
        <taxon>Agaricomycetes</taxon>
        <taxon>Agaricomycetidae</taxon>
        <taxon>Agaricales</taxon>
        <taxon>Tricholomatineae</taxon>
        <taxon>Clitocybaceae</taxon>
        <taxon>Collybia</taxon>
    </lineage>
</organism>
<dbReference type="PROSITE" id="PS51180">
    <property type="entry name" value="BRO1"/>
    <property type="match status" value="1"/>
</dbReference>
<name>A0A9P5Y363_9AGAR</name>
<dbReference type="InterPro" id="IPR038499">
    <property type="entry name" value="BRO1_sf"/>
</dbReference>
<dbReference type="GO" id="GO:0005886">
    <property type="term" value="C:plasma membrane"/>
    <property type="evidence" value="ECO:0007669"/>
    <property type="project" value="TreeGrafter"/>
</dbReference>
<comment type="caution">
    <text evidence="4">The sequence shown here is derived from an EMBL/GenBank/DDBJ whole genome shotgun (WGS) entry which is preliminary data.</text>
</comment>
<evidence type="ECO:0000313" key="5">
    <source>
        <dbReference type="Proteomes" id="UP000807353"/>
    </source>
</evidence>
<evidence type="ECO:0000313" key="4">
    <source>
        <dbReference type="EMBL" id="KAF9462453.1"/>
    </source>
</evidence>
<reference evidence="4" key="1">
    <citation type="submission" date="2020-11" db="EMBL/GenBank/DDBJ databases">
        <authorList>
            <consortium name="DOE Joint Genome Institute"/>
            <person name="Ahrendt S."/>
            <person name="Riley R."/>
            <person name="Andreopoulos W."/>
            <person name="Labutti K."/>
            <person name="Pangilinan J."/>
            <person name="Ruiz-Duenas F.J."/>
            <person name="Barrasa J.M."/>
            <person name="Sanchez-Garcia M."/>
            <person name="Camarero S."/>
            <person name="Miyauchi S."/>
            <person name="Serrano A."/>
            <person name="Linde D."/>
            <person name="Babiker R."/>
            <person name="Drula E."/>
            <person name="Ayuso-Fernandez I."/>
            <person name="Pacheco R."/>
            <person name="Padilla G."/>
            <person name="Ferreira P."/>
            <person name="Barriuso J."/>
            <person name="Kellner H."/>
            <person name="Castanera R."/>
            <person name="Alfaro M."/>
            <person name="Ramirez L."/>
            <person name="Pisabarro A.G."/>
            <person name="Kuo A."/>
            <person name="Tritt A."/>
            <person name="Lipzen A."/>
            <person name="He G."/>
            <person name="Yan M."/>
            <person name="Ng V."/>
            <person name="Cullen D."/>
            <person name="Martin F."/>
            <person name="Rosso M.-N."/>
            <person name="Henrissat B."/>
            <person name="Hibbett D."/>
            <person name="Martinez A.T."/>
            <person name="Grigoriev I.V."/>
        </authorList>
    </citation>
    <scope>NUCLEOTIDE SEQUENCE</scope>
    <source>
        <strain evidence="4">CBS 247.69</strain>
    </source>
</reference>
<dbReference type="Pfam" id="PF03097">
    <property type="entry name" value="BRO1"/>
    <property type="match status" value="1"/>
</dbReference>
<dbReference type="InterPro" id="IPR037505">
    <property type="entry name" value="pH-resp_palC"/>
</dbReference>
<comment type="similarity">
    <text evidence="1">Belongs to the palC family.</text>
</comment>
<accession>A0A9P5Y363</accession>
<dbReference type="EMBL" id="MU150272">
    <property type="protein sequence ID" value="KAF9462453.1"/>
    <property type="molecule type" value="Genomic_DNA"/>
</dbReference>
<feature type="domain" description="BRO1" evidence="3">
    <location>
        <begin position="1"/>
        <end position="453"/>
    </location>
</feature>
<dbReference type="SMART" id="SM01041">
    <property type="entry name" value="BRO1"/>
    <property type="match status" value="1"/>
</dbReference>
<protein>
    <recommendedName>
        <fullName evidence="2">pH-response regulator protein palC</fullName>
    </recommendedName>
</protein>
<dbReference type="GO" id="GO:0071467">
    <property type="term" value="P:cellular response to pH"/>
    <property type="evidence" value="ECO:0007669"/>
    <property type="project" value="InterPro"/>
</dbReference>
<proteinExistence type="inferred from homology"/>
<dbReference type="InterPro" id="IPR004328">
    <property type="entry name" value="BRO1_dom"/>
</dbReference>
<gene>
    <name evidence="4" type="ORF">BDZ94DRAFT_1322630</name>
</gene>
<dbReference type="AlphaFoldDB" id="A0A9P5Y363"/>
<dbReference type="Proteomes" id="UP000807353">
    <property type="component" value="Unassembled WGS sequence"/>
</dbReference>